<accession>A0A1H4SWX8</accession>
<protein>
    <submittedName>
        <fullName evidence="2">Uncharacterized protein</fullName>
    </submittedName>
</protein>
<dbReference type="Proteomes" id="UP000182241">
    <property type="component" value="Unassembled WGS sequence"/>
</dbReference>
<evidence type="ECO:0000256" key="1">
    <source>
        <dbReference type="SAM" id="Phobius"/>
    </source>
</evidence>
<feature type="transmembrane region" description="Helical" evidence="1">
    <location>
        <begin position="32"/>
        <end position="52"/>
    </location>
</feature>
<feature type="transmembrane region" description="Helical" evidence="1">
    <location>
        <begin position="59"/>
        <end position="79"/>
    </location>
</feature>
<reference evidence="3" key="1">
    <citation type="submission" date="2016-10" db="EMBL/GenBank/DDBJ databases">
        <authorList>
            <person name="Varghese N."/>
            <person name="Submissions S."/>
        </authorList>
    </citation>
    <scope>NUCLEOTIDE SEQUENCE [LARGE SCALE GENOMIC DNA]</scope>
    <source>
        <strain evidence="3">DSM 44234</strain>
    </source>
</reference>
<proteinExistence type="predicted"/>
<sequence>MRPGLRAALVLAGLAATVTVLAIGLVALPDGALSIACTIAILSAAAGAQVLLGRAWGVAALPVVTAAAMLVPMMIDAAGEPAAHMWPVAVIGVIVFLIPALICFLAAVHWLAGVARRERARRAG</sequence>
<dbReference type="EMBL" id="FNSA01000003">
    <property type="protein sequence ID" value="SEC48725.1"/>
    <property type="molecule type" value="Genomic_DNA"/>
</dbReference>
<keyword evidence="1" id="KW-0812">Transmembrane</keyword>
<keyword evidence="1" id="KW-0472">Membrane</keyword>
<dbReference type="AlphaFoldDB" id="A0A1H4SWX8"/>
<dbReference type="STRING" id="57704.SAMN04489793_2419"/>
<organism evidence="2 3">
    <name type="scientific">Tsukamurella tyrosinosolvens</name>
    <dbReference type="NCBI Taxonomy" id="57704"/>
    <lineage>
        <taxon>Bacteria</taxon>
        <taxon>Bacillati</taxon>
        <taxon>Actinomycetota</taxon>
        <taxon>Actinomycetes</taxon>
        <taxon>Mycobacteriales</taxon>
        <taxon>Tsukamurellaceae</taxon>
        <taxon>Tsukamurella</taxon>
    </lineage>
</organism>
<keyword evidence="1" id="KW-1133">Transmembrane helix</keyword>
<keyword evidence="3" id="KW-1185">Reference proteome</keyword>
<evidence type="ECO:0000313" key="2">
    <source>
        <dbReference type="EMBL" id="SEC48725.1"/>
    </source>
</evidence>
<feature type="transmembrane region" description="Helical" evidence="1">
    <location>
        <begin position="85"/>
        <end position="112"/>
    </location>
</feature>
<evidence type="ECO:0000313" key="3">
    <source>
        <dbReference type="Proteomes" id="UP000182241"/>
    </source>
</evidence>
<gene>
    <name evidence="2" type="ORF">SAMN04489793_2419</name>
</gene>
<name>A0A1H4SWX8_TSUTY</name>